<dbReference type="Proteomes" id="UP000830055">
    <property type="component" value="Chromosome"/>
</dbReference>
<dbReference type="RefSeq" id="WP_284151059.1">
    <property type="nucleotide sequence ID" value="NZ_AP025516.1"/>
</dbReference>
<keyword evidence="1" id="KW-1133">Transmembrane helix</keyword>
<evidence type="ECO:0000313" key="3">
    <source>
        <dbReference type="EMBL" id="BDD87638.1"/>
    </source>
</evidence>
<feature type="domain" description="AAA+ ATPase" evidence="2">
    <location>
        <begin position="42"/>
        <end position="186"/>
    </location>
</feature>
<dbReference type="SMART" id="SM00382">
    <property type="entry name" value="AAA"/>
    <property type="match status" value="1"/>
</dbReference>
<dbReference type="EMBL" id="AP025516">
    <property type="protein sequence ID" value="BDD87638.1"/>
    <property type="molecule type" value="Genomic_DNA"/>
</dbReference>
<feature type="transmembrane region" description="Helical" evidence="1">
    <location>
        <begin position="297"/>
        <end position="317"/>
    </location>
</feature>
<dbReference type="PANTHER" id="PTHR35894:SF1">
    <property type="entry name" value="PHOSPHORIBULOKINASE _ URIDINE KINASE FAMILY"/>
    <property type="match status" value="1"/>
</dbReference>
<dbReference type="Pfam" id="PF13401">
    <property type="entry name" value="AAA_22"/>
    <property type="match status" value="1"/>
</dbReference>
<evidence type="ECO:0000313" key="4">
    <source>
        <dbReference type="Proteomes" id="UP000830055"/>
    </source>
</evidence>
<keyword evidence="4" id="KW-1185">Reference proteome</keyword>
<dbReference type="InterPro" id="IPR052026">
    <property type="entry name" value="ExeA_AAA_ATPase_DNA-bind"/>
</dbReference>
<gene>
    <name evidence="3" type="ORF">DPPLL_20030</name>
</gene>
<reference evidence="3 4" key="1">
    <citation type="submission" date="2022-01" db="EMBL/GenBank/DDBJ databases">
        <title>Desulfofustis limnae sp. nov., a novel mesophilic sulfate-reducing bacterium isolated from marsh soil.</title>
        <authorList>
            <person name="Watanabe M."/>
            <person name="Takahashi A."/>
            <person name="Kojima H."/>
            <person name="Fukui M."/>
        </authorList>
    </citation>
    <scope>NUCLEOTIDE SEQUENCE [LARGE SCALE GENOMIC DNA]</scope>
    <source>
        <strain evidence="3 4">PPLL</strain>
    </source>
</reference>
<keyword evidence="1" id="KW-0472">Membrane</keyword>
<accession>A0ABM7W9P5</accession>
<dbReference type="InterPro" id="IPR049945">
    <property type="entry name" value="AAA_22"/>
</dbReference>
<evidence type="ECO:0000256" key="1">
    <source>
        <dbReference type="SAM" id="Phobius"/>
    </source>
</evidence>
<protein>
    <recommendedName>
        <fullName evidence="2">AAA+ ATPase domain-containing protein</fullName>
    </recommendedName>
</protein>
<dbReference type="InterPro" id="IPR027417">
    <property type="entry name" value="P-loop_NTPase"/>
</dbReference>
<dbReference type="Gene3D" id="3.40.50.300">
    <property type="entry name" value="P-loop containing nucleotide triphosphate hydrolases"/>
    <property type="match status" value="1"/>
</dbReference>
<organism evidence="3 4">
    <name type="scientific">Desulfofustis limnaeus</name>
    <dbReference type="NCBI Taxonomy" id="2740163"/>
    <lineage>
        <taxon>Bacteria</taxon>
        <taxon>Pseudomonadati</taxon>
        <taxon>Thermodesulfobacteriota</taxon>
        <taxon>Desulfobulbia</taxon>
        <taxon>Desulfobulbales</taxon>
        <taxon>Desulfocapsaceae</taxon>
        <taxon>Desulfofustis</taxon>
    </lineage>
</organism>
<dbReference type="InterPro" id="IPR003593">
    <property type="entry name" value="AAA+_ATPase"/>
</dbReference>
<keyword evidence="1" id="KW-0812">Transmembrane</keyword>
<dbReference type="PANTHER" id="PTHR35894">
    <property type="entry name" value="GENERAL SECRETION PATHWAY PROTEIN A-RELATED"/>
    <property type="match status" value="1"/>
</dbReference>
<proteinExistence type="predicted"/>
<sequence>MYRSFYGLQGKPFELSPSSDVVYLSDSHQEALATLRYGVISDKGFLLLTGGIGTGKTTILNCLLKMVKEKVRVCVLNNPTLTRHEFYSFLAAKLGLAFDGDKAHFLVHFAQLLQDFHQNRQKILLIIDEAQVFPLELLEEVRLLSNQAGEDNVLSIFLIGQPELQEVLSHPRLLPLRQRIGINYHLRPFGRGDTERYIAYRLNKAGAANPVLFTEAAIERIHQASSGNPRLINIICDHALVSGFVRSSKLIDGEIVEECVNELRLPGEPGLTLSPGSELENSRPVKRRSRARRINSATAMLSVLTLVAAVGVLFYYLGWISW</sequence>
<dbReference type="SUPFAM" id="SSF52540">
    <property type="entry name" value="P-loop containing nucleoside triphosphate hydrolases"/>
    <property type="match status" value="1"/>
</dbReference>
<name>A0ABM7W9P5_9BACT</name>
<evidence type="ECO:0000259" key="2">
    <source>
        <dbReference type="SMART" id="SM00382"/>
    </source>
</evidence>